<dbReference type="Pfam" id="PF19268">
    <property type="entry name" value="CIS_TMP"/>
    <property type="match status" value="1"/>
</dbReference>
<keyword evidence="1" id="KW-0175">Coiled coil</keyword>
<protein>
    <recommendedName>
        <fullName evidence="4">EF-hand domain-containing protein</fullName>
    </recommendedName>
</protein>
<dbReference type="PROSITE" id="PS00018">
    <property type="entry name" value="EF_HAND_1"/>
    <property type="match status" value="1"/>
</dbReference>
<evidence type="ECO:0008006" key="4">
    <source>
        <dbReference type="Google" id="ProtNLM"/>
    </source>
</evidence>
<dbReference type="InterPro" id="IPR018247">
    <property type="entry name" value="EF_Hand_1_Ca_BS"/>
</dbReference>
<proteinExistence type="predicted"/>
<reference evidence="2 3" key="1">
    <citation type="submission" date="2018-01" db="EMBL/GenBank/DDBJ databases">
        <authorList>
            <person name="Gaut B.S."/>
            <person name="Morton B.R."/>
            <person name="Clegg M.T."/>
            <person name="Duvall M.R."/>
        </authorList>
    </citation>
    <scope>NUCLEOTIDE SEQUENCE [LARGE SCALE GENOMIC DNA]</scope>
    <source>
        <strain evidence="2 3">HR-AV</strain>
    </source>
</reference>
<organism evidence="2 3">
    <name type="scientific">Solitalea longa</name>
    <dbReference type="NCBI Taxonomy" id="2079460"/>
    <lineage>
        <taxon>Bacteria</taxon>
        <taxon>Pseudomonadati</taxon>
        <taxon>Bacteroidota</taxon>
        <taxon>Sphingobacteriia</taxon>
        <taxon>Sphingobacteriales</taxon>
        <taxon>Sphingobacteriaceae</taxon>
        <taxon>Solitalea</taxon>
    </lineage>
</organism>
<dbReference type="RefSeq" id="WP_103788193.1">
    <property type="nucleotide sequence ID" value="NZ_PQVF01000004.1"/>
</dbReference>
<dbReference type="InterPro" id="IPR045538">
    <property type="entry name" value="CIS_TMP"/>
</dbReference>
<evidence type="ECO:0000256" key="1">
    <source>
        <dbReference type="SAM" id="Coils"/>
    </source>
</evidence>
<evidence type="ECO:0000313" key="2">
    <source>
        <dbReference type="EMBL" id="POY37286.1"/>
    </source>
</evidence>
<dbReference type="EMBL" id="PQVF01000004">
    <property type="protein sequence ID" value="POY37286.1"/>
    <property type="molecule type" value="Genomic_DNA"/>
</dbReference>
<dbReference type="AlphaFoldDB" id="A0A2S5A428"/>
<evidence type="ECO:0000313" key="3">
    <source>
        <dbReference type="Proteomes" id="UP000236893"/>
    </source>
</evidence>
<gene>
    <name evidence="2" type="ORF">C3K47_05845</name>
</gene>
<comment type="caution">
    <text evidence="2">The sequence shown here is derived from an EMBL/GenBank/DDBJ whole genome shotgun (WGS) entry which is preliminary data.</text>
</comment>
<name>A0A2S5A428_9SPHI</name>
<sequence>MTKSDHIIQKQFIEIQFSPIENALGMQNRLTEVFYEKLEPAISVLFDEWVGSNRFAKVDVLEIDCGIIDEKNWEWELTEQTIRKLKEKLNELTIKEIDVDNDDQLNAEEVFFFYLKNGYLPWSSRHVDVSALEPLLKIDQNFIKRLSNKVSNQTYQIDRLGRQFSESFIIDVITEFIKMDKGIEPLRSITGQSEVNFMKVLDEHERLKSSGILLKRLFPNDNFSTILKKVFHSSITKIENTKEQIDIKPNPHKEKDKEVLSEDIYIKNAGLVLLNPFIQELFKELKLTEDKGWISITEQHKAVMVLEYLATGNEHFEEFNLMLNKVLCGISIEETVDTRIILSDEEKKECDELLKIVIQHWRVLKNTSFGALRETFIQRNGKLIESNGNWLLIIEQQTIDVLIDSLPWGFGTIKLPWMKGILHTEWC</sequence>
<accession>A0A2S5A428</accession>
<dbReference type="Proteomes" id="UP000236893">
    <property type="component" value="Unassembled WGS sequence"/>
</dbReference>
<feature type="coiled-coil region" evidence="1">
    <location>
        <begin position="75"/>
        <end position="102"/>
    </location>
</feature>
<keyword evidence="3" id="KW-1185">Reference proteome</keyword>
<dbReference type="OrthoDB" id="1488184at2"/>